<sequence>MSQLHLNLPSGSSETSEPQSRDPVSIAFARFANVAETVKEYCPQIRVLVMGKRNAGKTTLLKKMTHSSDGQVTLRNQDGDMVNPGTILEPSVERGESRIDWEITYPSDSNYVFHDSRGMEAGSDQEVQFLRNFMHRRRNMNALKNRLHVIWFCLPVDNDRPFGPHEMAFFENAGTGGVAIIAIFTKFEWRITKAYDILRQAGIGHTEAKKEAPQLARDDMQKIVQQRFHDGLSHRPIEYIFLQDMDQDRGNCDELARVTARVVQSAVNNHLFSAIKHSGVRISMAIALVNAISITKIMTELMVEKSIQLNEWTIHMLLLFPYWDVSHVVIERLRRDSGLHLLDLFCELFIGTVTVRA</sequence>
<comment type="caution">
    <text evidence="2">The sequence shown here is derived from an EMBL/GenBank/DDBJ whole genome shotgun (WGS) entry which is preliminary data.</text>
</comment>
<keyword evidence="3" id="KW-1185">Reference proteome</keyword>
<dbReference type="SUPFAM" id="SSF52540">
    <property type="entry name" value="P-loop containing nucleoside triphosphate hydrolases"/>
    <property type="match status" value="1"/>
</dbReference>
<dbReference type="Gene3D" id="3.40.50.300">
    <property type="entry name" value="P-loop containing nucleotide triphosphate hydrolases"/>
    <property type="match status" value="1"/>
</dbReference>
<dbReference type="OrthoDB" id="59699at2759"/>
<evidence type="ECO:0000313" key="3">
    <source>
        <dbReference type="Proteomes" id="UP000772434"/>
    </source>
</evidence>
<organism evidence="2 3">
    <name type="scientific">Rhodocollybia butyracea</name>
    <dbReference type="NCBI Taxonomy" id="206335"/>
    <lineage>
        <taxon>Eukaryota</taxon>
        <taxon>Fungi</taxon>
        <taxon>Dikarya</taxon>
        <taxon>Basidiomycota</taxon>
        <taxon>Agaricomycotina</taxon>
        <taxon>Agaricomycetes</taxon>
        <taxon>Agaricomycetidae</taxon>
        <taxon>Agaricales</taxon>
        <taxon>Marasmiineae</taxon>
        <taxon>Omphalotaceae</taxon>
        <taxon>Rhodocollybia</taxon>
    </lineage>
</organism>
<evidence type="ECO:0000256" key="1">
    <source>
        <dbReference type="SAM" id="MobiDB-lite"/>
    </source>
</evidence>
<dbReference type="AlphaFoldDB" id="A0A9P5P559"/>
<dbReference type="CDD" id="cd00882">
    <property type="entry name" value="Ras_like_GTPase"/>
    <property type="match status" value="1"/>
</dbReference>
<gene>
    <name evidence="2" type="ORF">BDP27DRAFT_527863</name>
</gene>
<dbReference type="EMBL" id="JADNRY010000330">
    <property type="protein sequence ID" value="KAF9059039.1"/>
    <property type="molecule type" value="Genomic_DNA"/>
</dbReference>
<proteinExistence type="predicted"/>
<feature type="compositionally biased region" description="Polar residues" evidence="1">
    <location>
        <begin position="1"/>
        <end position="18"/>
    </location>
</feature>
<accession>A0A9P5P559</accession>
<protein>
    <recommendedName>
        <fullName evidence="4">G domain-containing protein</fullName>
    </recommendedName>
</protein>
<feature type="region of interest" description="Disordered" evidence="1">
    <location>
        <begin position="1"/>
        <end position="21"/>
    </location>
</feature>
<reference evidence="2" key="1">
    <citation type="submission" date="2020-11" db="EMBL/GenBank/DDBJ databases">
        <authorList>
            <consortium name="DOE Joint Genome Institute"/>
            <person name="Ahrendt S."/>
            <person name="Riley R."/>
            <person name="Andreopoulos W."/>
            <person name="Labutti K."/>
            <person name="Pangilinan J."/>
            <person name="Ruiz-Duenas F.J."/>
            <person name="Barrasa J.M."/>
            <person name="Sanchez-Garcia M."/>
            <person name="Camarero S."/>
            <person name="Miyauchi S."/>
            <person name="Serrano A."/>
            <person name="Linde D."/>
            <person name="Babiker R."/>
            <person name="Drula E."/>
            <person name="Ayuso-Fernandez I."/>
            <person name="Pacheco R."/>
            <person name="Padilla G."/>
            <person name="Ferreira P."/>
            <person name="Barriuso J."/>
            <person name="Kellner H."/>
            <person name="Castanera R."/>
            <person name="Alfaro M."/>
            <person name="Ramirez L."/>
            <person name="Pisabarro A.G."/>
            <person name="Kuo A."/>
            <person name="Tritt A."/>
            <person name="Lipzen A."/>
            <person name="He G."/>
            <person name="Yan M."/>
            <person name="Ng V."/>
            <person name="Cullen D."/>
            <person name="Martin F."/>
            <person name="Rosso M.-N."/>
            <person name="Henrissat B."/>
            <person name="Hibbett D."/>
            <person name="Martinez A.T."/>
            <person name="Grigoriev I.V."/>
        </authorList>
    </citation>
    <scope>NUCLEOTIDE SEQUENCE</scope>
    <source>
        <strain evidence="2">AH 40177</strain>
    </source>
</reference>
<name>A0A9P5P559_9AGAR</name>
<evidence type="ECO:0008006" key="4">
    <source>
        <dbReference type="Google" id="ProtNLM"/>
    </source>
</evidence>
<evidence type="ECO:0000313" key="2">
    <source>
        <dbReference type="EMBL" id="KAF9059039.1"/>
    </source>
</evidence>
<dbReference type="Proteomes" id="UP000772434">
    <property type="component" value="Unassembled WGS sequence"/>
</dbReference>
<dbReference type="InterPro" id="IPR027417">
    <property type="entry name" value="P-loop_NTPase"/>
</dbReference>